<dbReference type="Gene3D" id="3.40.50.10420">
    <property type="entry name" value="NagB/RpiA/CoA transferase-like"/>
    <property type="match status" value="1"/>
</dbReference>
<keyword evidence="3" id="KW-1185">Reference proteome</keyword>
<sequence>MSAGTLSTFEQSLRRLDVDSTRTTPEAFEETLASVTLDPVVGAPLPFDGSSLPDWIRTRPTPRELREAKTGVTAAELAVADYGSVVIRATPDATEQVSLFPDVHVAVVRAEDVVAGMPEAFERLAEWTAAGDSAVVATGPSATADMGALVKGAHGPKAVHVVVLE</sequence>
<evidence type="ECO:0000313" key="3">
    <source>
        <dbReference type="Proteomes" id="UP000054387"/>
    </source>
</evidence>
<name>A0A0W1RFA6_9EURY</name>
<dbReference type="STRING" id="1514971.AUR64_04670"/>
<feature type="domain" description="LUD" evidence="1">
    <location>
        <begin position="63"/>
        <end position="164"/>
    </location>
</feature>
<dbReference type="SUPFAM" id="SSF100950">
    <property type="entry name" value="NagB/RpiA/CoA transferase-like"/>
    <property type="match status" value="1"/>
</dbReference>
<dbReference type="PANTHER" id="PTHR43682:SF1">
    <property type="entry name" value="LACTATE UTILIZATION PROTEIN C"/>
    <property type="match status" value="1"/>
</dbReference>
<accession>A0A0W1RFA6</accession>
<evidence type="ECO:0000259" key="1">
    <source>
        <dbReference type="Pfam" id="PF02589"/>
    </source>
</evidence>
<dbReference type="EMBL" id="LOPU01000011">
    <property type="protein sequence ID" value="KTG11307.1"/>
    <property type="molecule type" value="Genomic_DNA"/>
</dbReference>
<dbReference type="RefSeq" id="WP_058580369.1">
    <property type="nucleotide sequence ID" value="NZ_LOPU01000011.1"/>
</dbReference>
<proteinExistence type="predicted"/>
<dbReference type="Pfam" id="PF02589">
    <property type="entry name" value="LUD_dom"/>
    <property type="match status" value="1"/>
</dbReference>
<gene>
    <name evidence="2" type="ORF">AUR64_04670</name>
</gene>
<dbReference type="Proteomes" id="UP000054387">
    <property type="component" value="Unassembled WGS sequence"/>
</dbReference>
<reference evidence="2 3" key="1">
    <citation type="submission" date="2015-12" db="EMBL/GenBank/DDBJ databases">
        <title>Haloprofundus marisrubri gen. nov., sp. nov., an extremely halophilic archaeon isolated from the Discovery deep brine-seawater interface in the Red Sea.</title>
        <authorList>
            <person name="Zhang G."/>
            <person name="Stingl U."/>
            <person name="Rashid M."/>
        </authorList>
    </citation>
    <scope>NUCLEOTIDE SEQUENCE [LARGE SCALE GENOMIC DNA]</scope>
    <source>
        <strain evidence="2 3">SB9</strain>
    </source>
</reference>
<dbReference type="PANTHER" id="PTHR43682">
    <property type="entry name" value="LACTATE UTILIZATION PROTEIN C"/>
    <property type="match status" value="1"/>
</dbReference>
<evidence type="ECO:0000313" key="2">
    <source>
        <dbReference type="EMBL" id="KTG11307.1"/>
    </source>
</evidence>
<dbReference type="OrthoDB" id="199019at2157"/>
<dbReference type="InterPro" id="IPR037171">
    <property type="entry name" value="NagB/RpiA_transferase-like"/>
</dbReference>
<protein>
    <recommendedName>
        <fullName evidence="1">LUD domain-containing protein</fullName>
    </recommendedName>
</protein>
<comment type="caution">
    <text evidence="2">The sequence shown here is derived from an EMBL/GenBank/DDBJ whole genome shotgun (WGS) entry which is preliminary data.</text>
</comment>
<dbReference type="InterPro" id="IPR003741">
    <property type="entry name" value="LUD_dom"/>
</dbReference>
<dbReference type="InterPro" id="IPR024185">
    <property type="entry name" value="FTHF_cligase-like_sf"/>
</dbReference>
<dbReference type="AlphaFoldDB" id="A0A0W1RFA6"/>
<organism evidence="2 3">
    <name type="scientific">Haloprofundus marisrubri</name>
    <dbReference type="NCBI Taxonomy" id="1514971"/>
    <lineage>
        <taxon>Archaea</taxon>
        <taxon>Methanobacteriati</taxon>
        <taxon>Methanobacteriota</taxon>
        <taxon>Stenosarchaea group</taxon>
        <taxon>Halobacteria</taxon>
        <taxon>Halobacteriales</taxon>
        <taxon>Haloferacaceae</taxon>
        <taxon>Haloprofundus</taxon>
    </lineage>
</organism>